<dbReference type="Pfam" id="PF01510">
    <property type="entry name" value="Amidase_2"/>
    <property type="match status" value="1"/>
</dbReference>
<dbReference type="InterPro" id="IPR002502">
    <property type="entry name" value="Amidase_domain"/>
</dbReference>
<dbReference type="PANTHER" id="PTHR11022:SF77">
    <property type="entry name" value="PEPTIDOGLYCAN-RECOGNITION PROTEIN LB"/>
    <property type="match status" value="1"/>
</dbReference>
<keyword evidence="4" id="KW-0732">Signal</keyword>
<keyword evidence="2" id="KW-0399">Innate immunity</keyword>
<evidence type="ECO:0000313" key="7">
    <source>
        <dbReference type="EMBL" id="CAH2052129.1"/>
    </source>
</evidence>
<protein>
    <submittedName>
        <fullName evidence="7">Uncharacterized protein</fullName>
    </submittedName>
</protein>
<proteinExistence type="inferred from homology"/>
<evidence type="ECO:0000313" key="8">
    <source>
        <dbReference type="Proteomes" id="UP000837857"/>
    </source>
</evidence>
<reference evidence="7" key="1">
    <citation type="submission" date="2022-03" db="EMBL/GenBank/DDBJ databases">
        <authorList>
            <person name="Martin H S."/>
        </authorList>
    </citation>
    <scope>NUCLEOTIDE SEQUENCE</scope>
</reference>
<keyword evidence="8" id="KW-1185">Reference proteome</keyword>
<sequence>MFVFVVVFLGFIGIIVGGPALLQVPSDNEVLTYDFPFVTRSQWGAKTAKQKLSLHTPVPYVVIHHSYTPAACYDSAQCQKAMRSMQDFHMNDRGWWDIGYHFAVGSQGVAYEGRGWNVLGAHALHFNTVSIGICLIGDWSNTLPPPEQIKTAKTLIATGVELGYIKPDYKLVGHRQVRDTECPGSVLYRNLKTWEHYVPFPASQKDLIHVAELSENVKKALRKENVGPERLAGRTSVRLGAVGGLALTTVTSKGNMFVLSREKTAVNIVHKDILY</sequence>
<accession>A0ABN8IED4</accession>
<dbReference type="Gene3D" id="3.40.80.10">
    <property type="entry name" value="Peptidoglycan recognition protein-like"/>
    <property type="match status" value="1"/>
</dbReference>
<feature type="non-terminal residue" evidence="7">
    <location>
        <position position="275"/>
    </location>
</feature>
<dbReference type="SMART" id="SM00644">
    <property type="entry name" value="Ami_2"/>
    <property type="match status" value="1"/>
</dbReference>
<dbReference type="SMART" id="SM00701">
    <property type="entry name" value="PGRP"/>
    <property type="match status" value="1"/>
</dbReference>
<keyword evidence="3" id="KW-0391">Immunity</keyword>
<feature type="domain" description="Peptidoglycan recognition protein family" evidence="6">
    <location>
        <begin position="35"/>
        <end position="178"/>
    </location>
</feature>
<dbReference type="PANTHER" id="PTHR11022">
    <property type="entry name" value="PEPTIDOGLYCAN RECOGNITION PROTEIN"/>
    <property type="match status" value="1"/>
</dbReference>
<dbReference type="InterPro" id="IPR006619">
    <property type="entry name" value="PGRP_domain_met/bac"/>
</dbReference>
<evidence type="ECO:0000256" key="4">
    <source>
        <dbReference type="SAM" id="SignalP"/>
    </source>
</evidence>
<evidence type="ECO:0000256" key="1">
    <source>
        <dbReference type="ARBA" id="ARBA00007553"/>
    </source>
</evidence>
<evidence type="ECO:0000256" key="3">
    <source>
        <dbReference type="ARBA" id="ARBA00022859"/>
    </source>
</evidence>
<comment type="similarity">
    <text evidence="1">Belongs to the N-acetylmuramoyl-L-alanine amidase 2 family.</text>
</comment>
<gene>
    <name evidence="7" type="ORF">IPOD504_LOCUS8088</name>
</gene>
<dbReference type="Proteomes" id="UP000837857">
    <property type="component" value="Chromosome 20"/>
</dbReference>
<feature type="chain" id="PRO_5045862759" evidence="4">
    <location>
        <begin position="18"/>
        <end position="275"/>
    </location>
</feature>
<dbReference type="CDD" id="cd06583">
    <property type="entry name" value="PGRP"/>
    <property type="match status" value="1"/>
</dbReference>
<dbReference type="InterPro" id="IPR036505">
    <property type="entry name" value="Amidase/PGRP_sf"/>
</dbReference>
<dbReference type="InterPro" id="IPR015510">
    <property type="entry name" value="PGRP"/>
</dbReference>
<name>A0ABN8IED4_9NEOP</name>
<dbReference type="EMBL" id="OW152832">
    <property type="protein sequence ID" value="CAH2052129.1"/>
    <property type="molecule type" value="Genomic_DNA"/>
</dbReference>
<evidence type="ECO:0000259" key="5">
    <source>
        <dbReference type="SMART" id="SM00644"/>
    </source>
</evidence>
<evidence type="ECO:0000256" key="2">
    <source>
        <dbReference type="ARBA" id="ARBA00022588"/>
    </source>
</evidence>
<feature type="domain" description="N-acetylmuramoyl-L-alanine amidase" evidence="5">
    <location>
        <begin position="47"/>
        <end position="184"/>
    </location>
</feature>
<organism evidence="7 8">
    <name type="scientific">Iphiclides podalirius</name>
    <name type="common">scarce swallowtail</name>
    <dbReference type="NCBI Taxonomy" id="110791"/>
    <lineage>
        <taxon>Eukaryota</taxon>
        <taxon>Metazoa</taxon>
        <taxon>Ecdysozoa</taxon>
        <taxon>Arthropoda</taxon>
        <taxon>Hexapoda</taxon>
        <taxon>Insecta</taxon>
        <taxon>Pterygota</taxon>
        <taxon>Neoptera</taxon>
        <taxon>Endopterygota</taxon>
        <taxon>Lepidoptera</taxon>
        <taxon>Glossata</taxon>
        <taxon>Ditrysia</taxon>
        <taxon>Papilionoidea</taxon>
        <taxon>Papilionidae</taxon>
        <taxon>Papilioninae</taxon>
        <taxon>Iphiclides</taxon>
    </lineage>
</organism>
<evidence type="ECO:0000259" key="6">
    <source>
        <dbReference type="SMART" id="SM00701"/>
    </source>
</evidence>
<dbReference type="SUPFAM" id="SSF55846">
    <property type="entry name" value="N-acetylmuramoyl-L-alanine amidase-like"/>
    <property type="match status" value="1"/>
</dbReference>
<feature type="signal peptide" evidence="4">
    <location>
        <begin position="1"/>
        <end position="17"/>
    </location>
</feature>